<dbReference type="CDD" id="cd11304">
    <property type="entry name" value="Cadherin_repeat"/>
    <property type="match status" value="1"/>
</dbReference>
<dbReference type="AlphaFoldDB" id="A0AAV1IVA4"/>
<organism evidence="3 4">
    <name type="scientific">Leptosia nina</name>
    <dbReference type="NCBI Taxonomy" id="320188"/>
    <lineage>
        <taxon>Eukaryota</taxon>
        <taxon>Metazoa</taxon>
        <taxon>Ecdysozoa</taxon>
        <taxon>Arthropoda</taxon>
        <taxon>Hexapoda</taxon>
        <taxon>Insecta</taxon>
        <taxon>Pterygota</taxon>
        <taxon>Neoptera</taxon>
        <taxon>Endopterygota</taxon>
        <taxon>Lepidoptera</taxon>
        <taxon>Glossata</taxon>
        <taxon>Ditrysia</taxon>
        <taxon>Papilionoidea</taxon>
        <taxon>Pieridae</taxon>
        <taxon>Pierinae</taxon>
        <taxon>Leptosia</taxon>
    </lineage>
</organism>
<gene>
    <name evidence="3" type="ORF">LNINA_LOCUS580</name>
</gene>
<accession>A0AAV1IVA4</accession>
<dbReference type="Pfam" id="PF00028">
    <property type="entry name" value="Cadherin"/>
    <property type="match status" value="1"/>
</dbReference>
<sequence length="108" mass="11412">MGGTELEGITWSNVGTVSVAENEPGGTAVLNMTNNYRSGLEYYIVNVTGDGKQVDRLFDIDSALGILSTAVPLDREAGVDRYEVEVCAVSSSSPLKSTTTKALYSLCA</sequence>
<name>A0AAV1IVA4_9NEOP</name>
<comment type="caution">
    <text evidence="3">The sequence shown here is derived from an EMBL/GenBank/DDBJ whole genome shotgun (WGS) entry which is preliminary data.</text>
</comment>
<dbReference type="EMBL" id="CAVLEF010000001">
    <property type="protein sequence ID" value="CAK1540533.1"/>
    <property type="molecule type" value="Genomic_DNA"/>
</dbReference>
<evidence type="ECO:0000313" key="4">
    <source>
        <dbReference type="Proteomes" id="UP001497472"/>
    </source>
</evidence>
<protein>
    <recommendedName>
        <fullName evidence="2">Cadherin domain-containing protein</fullName>
    </recommendedName>
</protein>
<proteinExistence type="predicted"/>
<keyword evidence="4" id="KW-1185">Reference proteome</keyword>
<dbReference type="InterPro" id="IPR015919">
    <property type="entry name" value="Cadherin-like_sf"/>
</dbReference>
<dbReference type="Proteomes" id="UP001497472">
    <property type="component" value="Unassembled WGS sequence"/>
</dbReference>
<dbReference type="GO" id="GO:0016020">
    <property type="term" value="C:membrane"/>
    <property type="evidence" value="ECO:0007669"/>
    <property type="project" value="InterPro"/>
</dbReference>
<dbReference type="GO" id="GO:0007156">
    <property type="term" value="P:homophilic cell adhesion via plasma membrane adhesion molecules"/>
    <property type="evidence" value="ECO:0007669"/>
    <property type="project" value="InterPro"/>
</dbReference>
<evidence type="ECO:0000256" key="1">
    <source>
        <dbReference type="PROSITE-ProRule" id="PRU00043"/>
    </source>
</evidence>
<keyword evidence="1" id="KW-0106">Calcium</keyword>
<evidence type="ECO:0000259" key="2">
    <source>
        <dbReference type="PROSITE" id="PS50268"/>
    </source>
</evidence>
<evidence type="ECO:0000313" key="3">
    <source>
        <dbReference type="EMBL" id="CAK1540533.1"/>
    </source>
</evidence>
<dbReference type="SUPFAM" id="SSF49313">
    <property type="entry name" value="Cadherin-like"/>
    <property type="match status" value="1"/>
</dbReference>
<feature type="domain" description="Cadherin" evidence="2">
    <location>
        <begin position="11"/>
        <end position="107"/>
    </location>
</feature>
<dbReference type="Gene3D" id="2.60.40.60">
    <property type="entry name" value="Cadherins"/>
    <property type="match status" value="1"/>
</dbReference>
<reference evidence="3 4" key="1">
    <citation type="submission" date="2023-11" db="EMBL/GenBank/DDBJ databases">
        <authorList>
            <person name="Okamura Y."/>
        </authorList>
    </citation>
    <scope>NUCLEOTIDE SEQUENCE [LARGE SCALE GENOMIC DNA]</scope>
</reference>
<dbReference type="PROSITE" id="PS50268">
    <property type="entry name" value="CADHERIN_2"/>
    <property type="match status" value="1"/>
</dbReference>
<dbReference type="InterPro" id="IPR002126">
    <property type="entry name" value="Cadherin-like_dom"/>
</dbReference>
<dbReference type="GO" id="GO:0005509">
    <property type="term" value="F:calcium ion binding"/>
    <property type="evidence" value="ECO:0007669"/>
    <property type="project" value="UniProtKB-UniRule"/>
</dbReference>